<sequence length="137" mass="16829">MPYSAAKRAWTEKNRERLKVLKHLNYLQNRDKYLAGSKAQRERDPVAAREYNTRWRAENADQIKVKQKQYREDNADACRSKARQYYQLHKEEANQRTRKWYRENREGFNACHTAWRHKQKRKNPFLWAFKIMLNNAR</sequence>
<proteinExistence type="predicted"/>
<reference evidence="1" key="1">
    <citation type="journal article" date="2015" name="Nature">
        <title>Complex archaea that bridge the gap between prokaryotes and eukaryotes.</title>
        <authorList>
            <person name="Spang A."/>
            <person name="Saw J.H."/>
            <person name="Jorgensen S.L."/>
            <person name="Zaremba-Niedzwiedzka K."/>
            <person name="Martijn J."/>
            <person name="Lind A.E."/>
            <person name="van Eijk R."/>
            <person name="Schleper C."/>
            <person name="Guy L."/>
            <person name="Ettema T.J."/>
        </authorList>
    </citation>
    <scope>NUCLEOTIDE SEQUENCE</scope>
</reference>
<accession>A0A0F9FFP2</accession>
<dbReference type="AlphaFoldDB" id="A0A0F9FFP2"/>
<comment type="caution">
    <text evidence="1">The sequence shown here is derived from an EMBL/GenBank/DDBJ whole genome shotgun (WGS) entry which is preliminary data.</text>
</comment>
<name>A0A0F9FFP2_9ZZZZ</name>
<organism evidence="1">
    <name type="scientific">marine sediment metagenome</name>
    <dbReference type="NCBI Taxonomy" id="412755"/>
    <lineage>
        <taxon>unclassified sequences</taxon>
        <taxon>metagenomes</taxon>
        <taxon>ecological metagenomes</taxon>
    </lineage>
</organism>
<feature type="non-terminal residue" evidence="1">
    <location>
        <position position="137"/>
    </location>
</feature>
<dbReference type="EMBL" id="LAZR01021470">
    <property type="protein sequence ID" value="KKL85219.1"/>
    <property type="molecule type" value="Genomic_DNA"/>
</dbReference>
<protein>
    <submittedName>
        <fullName evidence="1">Uncharacterized protein</fullName>
    </submittedName>
</protein>
<gene>
    <name evidence="1" type="ORF">LCGC14_1956950</name>
</gene>
<evidence type="ECO:0000313" key="1">
    <source>
        <dbReference type="EMBL" id="KKL85219.1"/>
    </source>
</evidence>